<dbReference type="Pfam" id="PF08238">
    <property type="entry name" value="Sel1"/>
    <property type="match status" value="3"/>
</dbReference>
<dbReference type="SUPFAM" id="SSF81901">
    <property type="entry name" value="HCP-like"/>
    <property type="match status" value="1"/>
</dbReference>
<dbReference type="InterPro" id="IPR052945">
    <property type="entry name" value="Mitotic_Regulator"/>
</dbReference>
<gene>
    <name evidence="2" type="primary">motX</name>
    <name evidence="2" type="ORF">GCM10017161_07350</name>
</gene>
<feature type="chain" id="PRO_5037597942" evidence="1">
    <location>
        <begin position="21"/>
        <end position="205"/>
    </location>
</feature>
<keyword evidence="2" id="KW-0969">Cilium</keyword>
<keyword evidence="3" id="KW-1185">Reference proteome</keyword>
<evidence type="ECO:0000256" key="1">
    <source>
        <dbReference type="SAM" id="SignalP"/>
    </source>
</evidence>
<feature type="signal peptide" evidence="1">
    <location>
        <begin position="1"/>
        <end position="20"/>
    </location>
</feature>
<dbReference type="InterPro" id="IPR011990">
    <property type="entry name" value="TPR-like_helical_dom_sf"/>
</dbReference>
<dbReference type="InterPro" id="IPR006597">
    <property type="entry name" value="Sel1-like"/>
</dbReference>
<keyword evidence="2" id="KW-0282">Flagellum</keyword>
<accession>A0A919BE68</accession>
<protein>
    <submittedName>
        <fullName evidence="2">Sodium-type polar flagellar protein MotX</fullName>
    </submittedName>
</protein>
<organism evidence="2 3">
    <name type="scientific">Thalassotalea marina</name>
    <dbReference type="NCBI Taxonomy" id="1673741"/>
    <lineage>
        <taxon>Bacteria</taxon>
        <taxon>Pseudomonadati</taxon>
        <taxon>Pseudomonadota</taxon>
        <taxon>Gammaproteobacteria</taxon>
        <taxon>Alteromonadales</taxon>
        <taxon>Colwelliaceae</taxon>
        <taxon>Thalassotalea</taxon>
    </lineage>
</organism>
<dbReference type="PANTHER" id="PTHR43628">
    <property type="entry name" value="ACTIVATOR OF C KINASE PROTEIN 1-RELATED"/>
    <property type="match status" value="1"/>
</dbReference>
<comment type="caution">
    <text evidence="2">The sequence shown here is derived from an EMBL/GenBank/DDBJ whole genome shotgun (WGS) entry which is preliminary data.</text>
</comment>
<name>A0A919BE68_9GAMM</name>
<evidence type="ECO:0000313" key="2">
    <source>
        <dbReference type="EMBL" id="GHF82666.1"/>
    </source>
</evidence>
<sequence length="205" mass="23330">MRSLFFALFILALNLQQAHADKLKAVQVYTDDVLLDLIKENKHLSQIVIDECQLVQDIEARATITNKPGFQFLWGDMLAYGVCVKKNIPLGIHYMREAAEQGLPEALEQLGRYYHIGKFMQKDLREAIIFLKEAASLNNLKAQIRLAEIYNQGFGSPLDYPELYSQLHHSVTDDKKTHQKISLLLTGLAEKMPERVVTAAKEGKF</sequence>
<evidence type="ECO:0000313" key="3">
    <source>
        <dbReference type="Proteomes" id="UP000623842"/>
    </source>
</evidence>
<keyword evidence="1" id="KW-0732">Signal</keyword>
<dbReference type="AlphaFoldDB" id="A0A919BE68"/>
<proteinExistence type="predicted"/>
<dbReference type="SMART" id="SM00671">
    <property type="entry name" value="SEL1"/>
    <property type="match status" value="2"/>
</dbReference>
<dbReference type="Gene3D" id="1.25.40.10">
    <property type="entry name" value="Tetratricopeptide repeat domain"/>
    <property type="match status" value="1"/>
</dbReference>
<dbReference type="Proteomes" id="UP000623842">
    <property type="component" value="Unassembled WGS sequence"/>
</dbReference>
<reference evidence="2" key="2">
    <citation type="submission" date="2020-09" db="EMBL/GenBank/DDBJ databases">
        <authorList>
            <person name="Sun Q."/>
            <person name="Kim S."/>
        </authorList>
    </citation>
    <scope>NUCLEOTIDE SEQUENCE</scope>
    <source>
        <strain evidence="2">KCTC 42731</strain>
    </source>
</reference>
<reference evidence="2" key="1">
    <citation type="journal article" date="2014" name="Int. J. Syst. Evol. Microbiol.">
        <title>Complete genome sequence of Corynebacterium casei LMG S-19264T (=DSM 44701T), isolated from a smear-ripened cheese.</title>
        <authorList>
            <consortium name="US DOE Joint Genome Institute (JGI-PGF)"/>
            <person name="Walter F."/>
            <person name="Albersmeier A."/>
            <person name="Kalinowski J."/>
            <person name="Ruckert C."/>
        </authorList>
    </citation>
    <scope>NUCLEOTIDE SEQUENCE</scope>
    <source>
        <strain evidence="2">KCTC 42731</strain>
    </source>
</reference>
<dbReference type="PANTHER" id="PTHR43628:SF1">
    <property type="entry name" value="CHITIN SYNTHASE REGULATORY FACTOR 2-RELATED"/>
    <property type="match status" value="1"/>
</dbReference>
<dbReference type="EMBL" id="BNCK01000002">
    <property type="protein sequence ID" value="GHF82666.1"/>
    <property type="molecule type" value="Genomic_DNA"/>
</dbReference>
<keyword evidence="2" id="KW-0966">Cell projection</keyword>